<dbReference type="RefSeq" id="WP_344394839.1">
    <property type="nucleotide sequence ID" value="NZ_BAAASJ010000104.1"/>
</dbReference>
<reference evidence="3" key="1">
    <citation type="journal article" date="2019" name="Int. J. Syst. Evol. Microbiol.">
        <title>The Global Catalogue of Microorganisms (GCM) 10K type strain sequencing project: providing services to taxonomists for standard genome sequencing and annotation.</title>
        <authorList>
            <consortium name="The Broad Institute Genomics Platform"/>
            <consortium name="The Broad Institute Genome Sequencing Center for Infectious Disease"/>
            <person name="Wu L."/>
            <person name="Ma J."/>
        </authorList>
    </citation>
    <scope>NUCLEOTIDE SEQUENCE [LARGE SCALE GENOMIC DNA]</scope>
    <source>
        <strain evidence="3">JCM 4524</strain>
    </source>
</reference>
<comment type="caution">
    <text evidence="2">The sequence shown here is derived from an EMBL/GenBank/DDBJ whole genome shotgun (WGS) entry which is preliminary data.</text>
</comment>
<accession>A0ABP6DWA7</accession>
<evidence type="ECO:0008006" key="4">
    <source>
        <dbReference type="Google" id="ProtNLM"/>
    </source>
</evidence>
<dbReference type="Proteomes" id="UP001500151">
    <property type="component" value="Unassembled WGS sequence"/>
</dbReference>
<name>A0ABP6DWA7_9ACTN</name>
<sequence>MGRGRRGKAFRRTVAGIPTARFRERLRGMAYHAGLVVVAVDPAYTSRWGGQHWTRPLQEQSKKTTVTRHHAAAVAIGRRALGYGIRRRPGVTGHHRRMVARRATGQAASLPRACGTASPPRTSSTPHPGGKTRLHRGDQLALFPGPQDRSEGHRTRHPEYGELTNTGQQP</sequence>
<gene>
    <name evidence="2" type="ORF">GCM10010307_66460</name>
</gene>
<feature type="region of interest" description="Disordered" evidence="1">
    <location>
        <begin position="102"/>
        <end position="170"/>
    </location>
</feature>
<protein>
    <recommendedName>
        <fullName evidence="4">Transposase</fullName>
    </recommendedName>
</protein>
<evidence type="ECO:0000313" key="3">
    <source>
        <dbReference type="Proteomes" id="UP001500151"/>
    </source>
</evidence>
<dbReference type="EMBL" id="BAAASJ010000104">
    <property type="protein sequence ID" value="GAA2654388.1"/>
    <property type="molecule type" value="Genomic_DNA"/>
</dbReference>
<proteinExistence type="predicted"/>
<organism evidence="2 3">
    <name type="scientific">Streptomyces vastus</name>
    <dbReference type="NCBI Taxonomy" id="285451"/>
    <lineage>
        <taxon>Bacteria</taxon>
        <taxon>Bacillati</taxon>
        <taxon>Actinomycetota</taxon>
        <taxon>Actinomycetes</taxon>
        <taxon>Kitasatosporales</taxon>
        <taxon>Streptomycetaceae</taxon>
        <taxon>Streptomyces</taxon>
    </lineage>
</organism>
<feature type="compositionally biased region" description="Basic and acidic residues" evidence="1">
    <location>
        <begin position="148"/>
        <end position="160"/>
    </location>
</feature>
<evidence type="ECO:0000256" key="1">
    <source>
        <dbReference type="SAM" id="MobiDB-lite"/>
    </source>
</evidence>
<evidence type="ECO:0000313" key="2">
    <source>
        <dbReference type="EMBL" id="GAA2654388.1"/>
    </source>
</evidence>
<keyword evidence="3" id="KW-1185">Reference proteome</keyword>